<reference evidence="8 9" key="1">
    <citation type="journal article" date="2016" name="BMC Genomics">
        <title>Combined genomic and structural analyses of a cultured magnetotactic bacterium reveals its niche adaptation to a dynamic environment.</title>
        <authorList>
            <person name="Araujo A.C."/>
            <person name="Morillo V."/>
            <person name="Cypriano J."/>
            <person name="Teixeira L.C."/>
            <person name="Leao P."/>
            <person name="Lyra S."/>
            <person name="Almeida L.G."/>
            <person name="Bazylinski D.A."/>
            <person name="Vasconcellos A.T."/>
            <person name="Abreu F."/>
            <person name="Lins U."/>
        </authorList>
    </citation>
    <scope>NUCLEOTIDE SEQUENCE [LARGE SCALE GENOMIC DNA]</scope>
    <source>
        <strain evidence="8 9">IT-1</strain>
    </source>
</reference>
<dbReference type="CDD" id="cd06581">
    <property type="entry name" value="TM_PBP1_LivM_like"/>
    <property type="match status" value="1"/>
</dbReference>
<feature type="transmembrane region" description="Helical" evidence="6">
    <location>
        <begin position="389"/>
        <end position="407"/>
    </location>
</feature>
<evidence type="ECO:0000256" key="3">
    <source>
        <dbReference type="ARBA" id="ARBA00022692"/>
    </source>
</evidence>
<feature type="transmembrane region" description="Helical" evidence="6">
    <location>
        <begin position="119"/>
        <end position="152"/>
    </location>
</feature>
<gene>
    <name evidence="8" type="ORF">MAIT1_01806</name>
</gene>
<evidence type="ECO:0000259" key="7">
    <source>
        <dbReference type="Pfam" id="PF11862"/>
    </source>
</evidence>
<evidence type="ECO:0000256" key="1">
    <source>
        <dbReference type="ARBA" id="ARBA00004651"/>
    </source>
</evidence>
<evidence type="ECO:0000256" key="5">
    <source>
        <dbReference type="ARBA" id="ARBA00023136"/>
    </source>
</evidence>
<feature type="transmembrane region" description="Helical" evidence="6">
    <location>
        <begin position="92"/>
        <end position="112"/>
    </location>
</feature>
<feature type="domain" description="High-affinity branched-chain amino acid transport system permease LivHM N-terminal" evidence="7">
    <location>
        <begin position="12"/>
        <end position="106"/>
    </location>
</feature>
<dbReference type="AlphaFoldDB" id="A0A1Y2K158"/>
<dbReference type="PANTHER" id="PTHR30482:SF20">
    <property type="entry name" value="HIGH-AFFINITY BRANCHED-CHAIN AMINO ACID TRANSPORT SYSTEM PERMEASE PROTEIN LIVM"/>
    <property type="match status" value="1"/>
</dbReference>
<dbReference type="STRING" id="1434232.MAIT1_01806"/>
<dbReference type="InterPro" id="IPR001851">
    <property type="entry name" value="ABC_transp_permease"/>
</dbReference>
<feature type="transmembrane region" description="Helical" evidence="6">
    <location>
        <begin position="46"/>
        <end position="65"/>
    </location>
</feature>
<dbReference type="Proteomes" id="UP000194003">
    <property type="component" value="Unassembled WGS sequence"/>
</dbReference>
<dbReference type="InterPro" id="IPR021807">
    <property type="entry name" value="LivHM_N"/>
</dbReference>
<feature type="transmembrane region" description="Helical" evidence="6">
    <location>
        <begin position="172"/>
        <end position="192"/>
    </location>
</feature>
<evidence type="ECO:0000313" key="8">
    <source>
        <dbReference type="EMBL" id="OSM01771.1"/>
    </source>
</evidence>
<name>A0A1Y2K158_9PROT</name>
<dbReference type="RefSeq" id="WP_085444030.1">
    <property type="nucleotide sequence ID" value="NZ_LVJN01000020.1"/>
</dbReference>
<dbReference type="NCBIfam" id="NF008450">
    <property type="entry name" value="PRK11301.1"/>
    <property type="match status" value="1"/>
</dbReference>
<evidence type="ECO:0000256" key="2">
    <source>
        <dbReference type="ARBA" id="ARBA00022475"/>
    </source>
</evidence>
<feature type="transmembrane region" description="Helical" evidence="6">
    <location>
        <begin position="199"/>
        <end position="218"/>
    </location>
</feature>
<dbReference type="OrthoDB" id="9814461at2"/>
<accession>A0A1Y2K158</accession>
<dbReference type="GO" id="GO:0005886">
    <property type="term" value="C:plasma membrane"/>
    <property type="evidence" value="ECO:0007669"/>
    <property type="project" value="UniProtKB-SubCell"/>
</dbReference>
<dbReference type="GO" id="GO:0015658">
    <property type="term" value="F:branched-chain amino acid transmembrane transporter activity"/>
    <property type="evidence" value="ECO:0007669"/>
    <property type="project" value="InterPro"/>
</dbReference>
<organism evidence="8 9">
    <name type="scientific">Magnetofaba australis IT-1</name>
    <dbReference type="NCBI Taxonomy" id="1434232"/>
    <lineage>
        <taxon>Bacteria</taxon>
        <taxon>Pseudomonadati</taxon>
        <taxon>Pseudomonadota</taxon>
        <taxon>Magnetococcia</taxon>
        <taxon>Magnetococcales</taxon>
        <taxon>Magnetococcaceae</taxon>
        <taxon>Magnetofaba</taxon>
    </lineage>
</organism>
<dbReference type="EMBL" id="LVJN01000020">
    <property type="protein sequence ID" value="OSM01771.1"/>
    <property type="molecule type" value="Genomic_DNA"/>
</dbReference>
<keyword evidence="3 6" id="KW-0812">Transmembrane</keyword>
<feature type="transmembrane region" description="Helical" evidence="6">
    <location>
        <begin position="15"/>
        <end position="34"/>
    </location>
</feature>
<keyword evidence="5 6" id="KW-0472">Membrane</keyword>
<comment type="caution">
    <text evidence="8">The sequence shown here is derived from an EMBL/GenBank/DDBJ whole genome shotgun (WGS) entry which is preliminary data.</text>
</comment>
<dbReference type="PANTHER" id="PTHR30482">
    <property type="entry name" value="HIGH-AFFINITY BRANCHED-CHAIN AMINO ACID TRANSPORT SYSTEM PERMEASE"/>
    <property type="match status" value="1"/>
</dbReference>
<evidence type="ECO:0000256" key="4">
    <source>
        <dbReference type="ARBA" id="ARBA00022989"/>
    </source>
</evidence>
<feature type="transmembrane region" description="Helical" evidence="6">
    <location>
        <begin position="355"/>
        <end position="377"/>
    </location>
</feature>
<evidence type="ECO:0000256" key="6">
    <source>
        <dbReference type="SAM" id="Phobius"/>
    </source>
</evidence>
<comment type="subcellular location">
    <subcellularLocation>
        <location evidence="1">Cell membrane</location>
        <topology evidence="1">Multi-pass membrane protein</topology>
    </subcellularLocation>
</comment>
<keyword evidence="4 6" id="KW-1133">Transmembrane helix</keyword>
<keyword evidence="2" id="KW-1003">Cell membrane</keyword>
<sequence>MSNAAHSWKGVLNEAARAGAAALLLFGPIVGLTLSGYELESHWSRAFILAGVVFVGRFVIAALFLHPRLGPWLERRFTRSGPAVVVDKGRRVHHVILTLLVIATAFALPFMLSKYWITVAILALIYVLLGLGLNIVVGLAGLLDLGFVAFYAVGAYGYALGHQYLGLSFWEALPFSAFLAALFGMVLGFPVLRMHGDYLAIVTLGFGEIIRLALNNWAQFTGGPNGVSAPAPTLFGIEFTRRAKQGGTPYHEFFGQWFDVSYNRAARYVFLYLALLVVVLALIHVVQRLRKMPIGRAWEALREDEIACRSLGINHVTVKLSAFATGAMVGGVGGVFFAGSQGFVNPTSFTFFESALILAIVVLGGLGSVVGVIIAAVTLTVLPELLREFAAYRVLLFGLAMVVMMTWRPRGLLKLRRPSFALPKSTKSAPEAQS</sequence>
<protein>
    <submittedName>
        <fullName evidence="8">Putative inner-membrane translocator</fullName>
    </submittedName>
</protein>
<proteinExistence type="predicted"/>
<feature type="transmembrane region" description="Helical" evidence="6">
    <location>
        <begin position="265"/>
        <end position="286"/>
    </location>
</feature>
<dbReference type="Pfam" id="PF02653">
    <property type="entry name" value="BPD_transp_2"/>
    <property type="match status" value="1"/>
</dbReference>
<dbReference type="InterPro" id="IPR043428">
    <property type="entry name" value="LivM-like"/>
</dbReference>
<keyword evidence="9" id="KW-1185">Reference proteome</keyword>
<evidence type="ECO:0000313" key="9">
    <source>
        <dbReference type="Proteomes" id="UP000194003"/>
    </source>
</evidence>
<dbReference type="Pfam" id="PF11862">
    <property type="entry name" value="DUF3382"/>
    <property type="match status" value="1"/>
</dbReference>